<evidence type="ECO:0000313" key="1">
    <source>
        <dbReference type="EMBL" id="MDI3321201.1"/>
    </source>
</evidence>
<sequence>MKFYTLLSIVTLIDAVGCSKNSTGVTPDNPGGSDTIVTVVKDTTPQAKYDITQLDNCLLFATIPVVNVMQRQEYNELSGIASSVANPGVLYVHEDDAGTNTIALTNALGDDLGKLVLDNISTRDVEDIRVGPGPEAGKTYIYFADIGDNNASRKTITVYRFEEPVLKDLSGSSVIHMQSIDKIELAYPKGAVNAETLLVDPVTKDIFIASKETLRSTIYSAAYPQSLTVTIVLKSVVKTNFDLLTSGDISPDGSEMVLRNKGQIWYWKRNAGQSVAQTILTAPQTAPYAGNEHQGEGICFMYDGSGYLTDTEIKDHAGALSTISFYRRK</sequence>
<evidence type="ECO:0000313" key="2">
    <source>
        <dbReference type="Proteomes" id="UP001226434"/>
    </source>
</evidence>
<evidence type="ECO:0008006" key="3">
    <source>
        <dbReference type="Google" id="ProtNLM"/>
    </source>
</evidence>
<accession>A0ABT6RFJ7</accession>
<reference evidence="1 2" key="1">
    <citation type="submission" date="2023-05" db="EMBL/GenBank/DDBJ databases">
        <title>Genome sequence of Pinibacter sp. MAH-24.</title>
        <authorList>
            <person name="Huq M.A."/>
        </authorList>
    </citation>
    <scope>NUCLEOTIDE SEQUENCE [LARGE SCALE GENOMIC DNA]</scope>
    <source>
        <strain evidence="1 2">MAH-24</strain>
    </source>
</reference>
<dbReference type="SUPFAM" id="SSF63825">
    <property type="entry name" value="YWTD domain"/>
    <property type="match status" value="1"/>
</dbReference>
<dbReference type="Proteomes" id="UP001226434">
    <property type="component" value="Unassembled WGS sequence"/>
</dbReference>
<organism evidence="1 2">
    <name type="scientific">Pinibacter soli</name>
    <dbReference type="NCBI Taxonomy" id="3044211"/>
    <lineage>
        <taxon>Bacteria</taxon>
        <taxon>Pseudomonadati</taxon>
        <taxon>Bacteroidota</taxon>
        <taxon>Chitinophagia</taxon>
        <taxon>Chitinophagales</taxon>
        <taxon>Chitinophagaceae</taxon>
        <taxon>Pinibacter</taxon>
    </lineage>
</organism>
<keyword evidence="2" id="KW-1185">Reference proteome</keyword>
<gene>
    <name evidence="1" type="ORF">QJ048_15510</name>
</gene>
<dbReference type="RefSeq" id="WP_282335311.1">
    <property type="nucleotide sequence ID" value="NZ_JASBRG010000007.1"/>
</dbReference>
<protein>
    <recommendedName>
        <fullName evidence="3">Lipoprotein</fullName>
    </recommendedName>
</protein>
<dbReference type="EMBL" id="JASBRG010000007">
    <property type="protein sequence ID" value="MDI3321201.1"/>
    <property type="molecule type" value="Genomic_DNA"/>
</dbReference>
<comment type="caution">
    <text evidence="1">The sequence shown here is derived from an EMBL/GenBank/DDBJ whole genome shotgun (WGS) entry which is preliminary data.</text>
</comment>
<proteinExistence type="predicted"/>
<name>A0ABT6RFJ7_9BACT</name>